<dbReference type="AlphaFoldDB" id="A0AAV3RUV4"/>
<evidence type="ECO:0000256" key="1">
    <source>
        <dbReference type="SAM" id="Phobius"/>
    </source>
</evidence>
<evidence type="ECO:0000256" key="2">
    <source>
        <dbReference type="SAM" id="SignalP"/>
    </source>
</evidence>
<dbReference type="InterPro" id="IPR018392">
    <property type="entry name" value="LysM"/>
</dbReference>
<evidence type="ECO:0000313" key="4">
    <source>
        <dbReference type="EMBL" id="GAA0184097.1"/>
    </source>
</evidence>
<evidence type="ECO:0000313" key="5">
    <source>
        <dbReference type="Proteomes" id="UP001454036"/>
    </source>
</evidence>
<keyword evidence="1" id="KW-0472">Membrane</keyword>
<feature type="domain" description="LysM" evidence="3">
    <location>
        <begin position="110"/>
        <end position="157"/>
    </location>
</feature>
<comment type="caution">
    <text evidence="4">The sequence shown here is derived from an EMBL/GenBank/DDBJ whole genome shotgun (WGS) entry which is preliminary data.</text>
</comment>
<keyword evidence="5" id="KW-1185">Reference proteome</keyword>
<dbReference type="CDD" id="cd00118">
    <property type="entry name" value="LysM"/>
    <property type="match status" value="1"/>
</dbReference>
<feature type="transmembrane region" description="Helical" evidence="1">
    <location>
        <begin position="348"/>
        <end position="368"/>
    </location>
</feature>
<accession>A0AAV3RUV4</accession>
<proteinExistence type="predicted"/>
<feature type="chain" id="PRO_5043595811" description="LysM domain-containing protein" evidence="2">
    <location>
        <begin position="28"/>
        <end position="377"/>
    </location>
</feature>
<sequence>MSMHIITTKPQLFFICIILLFLTSCSSFKFKCASSLQKCDALIDYIPQKNTTLIAIRDLFNIKNLRTILGVNNLPLSTPPNQLVPAKHSLIKIPLQCICTNGTGKSNKRPIYKVENATSLERIATEVFAGLVSYEEIQEVNNVRDPKLVKVGQRLWIPLPCSCDDVEGERVVHYGHLVGENSTVEGIAQEYNTTQNVIMRVNGLVSPNDLKAGAVLDVPLKACTSLVNNNSLDYPLLVSSGTYIFTAANCVKCTCDAANNWTLQCEPSQFNSSLWHTCPSMQCQGYTGFYLGNSSSYVCERTTCSYAGYTNQTILTTTNLDSTCNGKCSFQLQTEQRTFLNYTLLRPYSSSLLFTFFFSFLQLLILILQESACAFGG</sequence>
<keyword evidence="1" id="KW-0812">Transmembrane</keyword>
<dbReference type="PANTHER" id="PTHR33734:SF11">
    <property type="entry name" value="LYSM DOMAIN-CONTAINING GPI-ANCHORED PROTEIN 2"/>
    <property type="match status" value="1"/>
</dbReference>
<feature type="signal peptide" evidence="2">
    <location>
        <begin position="1"/>
        <end position="27"/>
    </location>
</feature>
<dbReference type="Gene3D" id="3.10.350.10">
    <property type="entry name" value="LysM domain"/>
    <property type="match status" value="2"/>
</dbReference>
<organism evidence="4 5">
    <name type="scientific">Lithospermum erythrorhizon</name>
    <name type="common">Purple gromwell</name>
    <name type="synonym">Lithospermum officinale var. erythrorhizon</name>
    <dbReference type="NCBI Taxonomy" id="34254"/>
    <lineage>
        <taxon>Eukaryota</taxon>
        <taxon>Viridiplantae</taxon>
        <taxon>Streptophyta</taxon>
        <taxon>Embryophyta</taxon>
        <taxon>Tracheophyta</taxon>
        <taxon>Spermatophyta</taxon>
        <taxon>Magnoliopsida</taxon>
        <taxon>eudicotyledons</taxon>
        <taxon>Gunneridae</taxon>
        <taxon>Pentapetalae</taxon>
        <taxon>asterids</taxon>
        <taxon>lamiids</taxon>
        <taxon>Boraginales</taxon>
        <taxon>Boraginaceae</taxon>
        <taxon>Boraginoideae</taxon>
        <taxon>Lithospermeae</taxon>
        <taxon>Lithospermum</taxon>
    </lineage>
</organism>
<dbReference type="PANTHER" id="PTHR33734">
    <property type="entry name" value="LYSM DOMAIN-CONTAINING GPI-ANCHORED PROTEIN 2"/>
    <property type="match status" value="1"/>
</dbReference>
<dbReference type="InterPro" id="IPR036779">
    <property type="entry name" value="LysM_dom_sf"/>
</dbReference>
<gene>
    <name evidence="4" type="ORF">LIER_31398</name>
</gene>
<keyword evidence="2" id="KW-0732">Signal</keyword>
<dbReference type="SUPFAM" id="SSF54106">
    <property type="entry name" value="LysM domain"/>
    <property type="match status" value="1"/>
</dbReference>
<keyword evidence="1" id="KW-1133">Transmembrane helix</keyword>
<reference evidence="4 5" key="1">
    <citation type="submission" date="2024-01" db="EMBL/GenBank/DDBJ databases">
        <title>The complete chloroplast genome sequence of Lithospermum erythrorhizon: insights into the phylogenetic relationship among Boraginaceae species and the maternal lineages of purple gromwells.</title>
        <authorList>
            <person name="Okada T."/>
            <person name="Watanabe K."/>
        </authorList>
    </citation>
    <scope>NUCLEOTIDE SEQUENCE [LARGE SCALE GENOMIC DNA]</scope>
</reference>
<dbReference type="SMART" id="SM00257">
    <property type="entry name" value="LysM"/>
    <property type="match status" value="2"/>
</dbReference>
<feature type="domain" description="LysM" evidence="3">
    <location>
        <begin position="174"/>
        <end position="218"/>
    </location>
</feature>
<protein>
    <recommendedName>
        <fullName evidence="3">LysM domain-containing protein</fullName>
    </recommendedName>
</protein>
<name>A0AAV3RUV4_LITER</name>
<evidence type="ECO:0000259" key="3">
    <source>
        <dbReference type="PROSITE" id="PS51782"/>
    </source>
</evidence>
<dbReference type="PROSITE" id="PS51782">
    <property type="entry name" value="LYSM"/>
    <property type="match status" value="2"/>
</dbReference>
<dbReference type="EMBL" id="BAABME010011656">
    <property type="protein sequence ID" value="GAA0184097.1"/>
    <property type="molecule type" value="Genomic_DNA"/>
</dbReference>
<dbReference type="Pfam" id="PF01476">
    <property type="entry name" value="LysM"/>
    <property type="match status" value="2"/>
</dbReference>
<dbReference type="Proteomes" id="UP001454036">
    <property type="component" value="Unassembled WGS sequence"/>
</dbReference>